<dbReference type="Pfam" id="PF00668">
    <property type="entry name" value="Condensation"/>
    <property type="match status" value="1"/>
</dbReference>
<dbReference type="Gene3D" id="3.30.559.10">
    <property type="entry name" value="Chloramphenicol acetyltransferase-like domain"/>
    <property type="match status" value="1"/>
</dbReference>
<dbReference type="Gene3D" id="2.30.38.10">
    <property type="entry name" value="Luciferase, Domain 3"/>
    <property type="match status" value="1"/>
</dbReference>
<dbReference type="Gene3D" id="3.40.50.980">
    <property type="match status" value="2"/>
</dbReference>
<evidence type="ECO:0000313" key="5">
    <source>
        <dbReference type="EMBL" id="MCD0265020.1"/>
    </source>
</evidence>
<dbReference type="InterPro" id="IPR023213">
    <property type="entry name" value="CAT-like_dom_sf"/>
</dbReference>
<keyword evidence="3" id="KW-0597">Phosphoprotein</keyword>
<dbReference type="Gene3D" id="1.10.1200.10">
    <property type="entry name" value="ACP-like"/>
    <property type="match status" value="1"/>
</dbReference>
<dbReference type="PROSITE" id="PS50075">
    <property type="entry name" value="CARRIER"/>
    <property type="match status" value="1"/>
</dbReference>
<keyword evidence="2" id="KW-0596">Phosphopantetheine</keyword>
<dbReference type="CDD" id="cd19531">
    <property type="entry name" value="LCL_NRPS-like"/>
    <property type="match status" value="1"/>
</dbReference>
<dbReference type="RefSeq" id="WP_230440299.1">
    <property type="nucleotide sequence ID" value="NZ_JAFFQI010000151.1"/>
</dbReference>
<name>A0ABS8NPN1_9XANT</name>
<dbReference type="InterPro" id="IPR000873">
    <property type="entry name" value="AMP-dep_synth/lig_dom"/>
</dbReference>
<comment type="cofactor">
    <cofactor evidence="1">
        <name>pantetheine 4'-phosphate</name>
        <dbReference type="ChEBI" id="CHEBI:47942"/>
    </cofactor>
</comment>
<dbReference type="SUPFAM" id="SSF52777">
    <property type="entry name" value="CoA-dependent acyltransferases"/>
    <property type="match status" value="2"/>
</dbReference>
<dbReference type="Gene3D" id="3.30.559.30">
    <property type="entry name" value="Nonribosomal peptide synthetase, condensation domain"/>
    <property type="match status" value="1"/>
</dbReference>
<comment type="caution">
    <text evidence="5">The sequence shown here is derived from an EMBL/GenBank/DDBJ whole genome shotgun (WGS) entry which is preliminary data.</text>
</comment>
<evidence type="ECO:0000256" key="2">
    <source>
        <dbReference type="ARBA" id="ARBA00022450"/>
    </source>
</evidence>
<keyword evidence="6" id="KW-1185">Reference proteome</keyword>
<dbReference type="Proteomes" id="UP001430396">
    <property type="component" value="Unassembled WGS sequence"/>
</dbReference>
<dbReference type="Pfam" id="PF00501">
    <property type="entry name" value="AMP-binding"/>
    <property type="match status" value="1"/>
</dbReference>
<evidence type="ECO:0000313" key="6">
    <source>
        <dbReference type="Proteomes" id="UP001430396"/>
    </source>
</evidence>
<reference evidence="5" key="1">
    <citation type="submission" date="2021-02" db="EMBL/GenBank/DDBJ databases">
        <title>Copper resistance gene diversity in local Xanthomonas species at agrochemical polluted sites in Trinidad, Trinidad and Tobago.</title>
        <authorList>
            <person name="Ramnarine S.D.B.J."/>
            <person name="Ramsubhag A."/>
            <person name="Jayaraman J."/>
        </authorList>
    </citation>
    <scope>NUCLEOTIDE SEQUENCE</scope>
    <source>
        <strain evidence="5">CaNP6A</strain>
    </source>
</reference>
<dbReference type="Pfam" id="PF13193">
    <property type="entry name" value="AMP-binding_C"/>
    <property type="match status" value="1"/>
</dbReference>
<dbReference type="InterPro" id="IPR036736">
    <property type="entry name" value="ACP-like_sf"/>
</dbReference>
<feature type="non-terminal residue" evidence="5">
    <location>
        <position position="1059"/>
    </location>
</feature>
<dbReference type="InterPro" id="IPR045851">
    <property type="entry name" value="AMP-bd_C_sf"/>
</dbReference>
<dbReference type="PROSITE" id="PS00012">
    <property type="entry name" value="PHOSPHOPANTETHEINE"/>
    <property type="match status" value="1"/>
</dbReference>
<dbReference type="PROSITE" id="PS00455">
    <property type="entry name" value="AMP_BINDING"/>
    <property type="match status" value="1"/>
</dbReference>
<dbReference type="Pfam" id="PF00550">
    <property type="entry name" value="PP-binding"/>
    <property type="match status" value="1"/>
</dbReference>
<evidence type="ECO:0000256" key="1">
    <source>
        <dbReference type="ARBA" id="ARBA00001957"/>
    </source>
</evidence>
<gene>
    <name evidence="5" type="ORF">JWH11_00905</name>
</gene>
<evidence type="ECO:0000256" key="3">
    <source>
        <dbReference type="ARBA" id="ARBA00022553"/>
    </source>
</evidence>
<dbReference type="InterPro" id="IPR001242">
    <property type="entry name" value="Condensation_dom"/>
</dbReference>
<dbReference type="SUPFAM" id="SSF47336">
    <property type="entry name" value="ACP-like"/>
    <property type="match status" value="1"/>
</dbReference>
<dbReference type="InterPro" id="IPR006162">
    <property type="entry name" value="Ppantetheine_attach_site"/>
</dbReference>
<protein>
    <submittedName>
        <fullName evidence="5">Amino acid adenylation domain-containing protein</fullName>
    </submittedName>
</protein>
<sequence>MQLAEIWRSVLGVEQVGRHDDFFALGGHSLLAVRVASRVRQVFRVEIGVAELFASTTLQQLSACVASASAAVLPPIVPLTSDMPSVVSFAQQRLWFLSQIEVVSQAYHICGGLRLHGALERQALQRALDRIVARHASLRTSFVQIDGQLLQQVAADDRGFALVAHDLRNVPERESVLEHLLAEAARAPFVLENGPLIRGVLVQLADTESALFVSMHHIVSDGWSMGILIDELNVLYRAFSRGEADPLAPLPIQYADYASWQRQWLAGDVLQQQAAYWREALSGAPVLLELPTDHPRPAQQEHAGAMLEVVIDQQQTQALKALSQRHGLTLYMTLLASWAMLLSRLSGQDDVVIGSPVANRGRSETEGLIGFFVNTVALRVDVSGSPTLAQLLASVKERALQSQAHQDIPFEQVVELVQPPRSLAHTPLFQVMFAWQNTPQGVLDLGDVQASRMGIASESAQFDLSLSLAESAGQIVGSLIYATALFERATLRRWMEHWRHLLDAMLAEDADERPVDRLSLWNEVQQQQVLLELNASAADYPRSACIHELFEAQVVRSPAAIAVMQGGRSLSYGELNAQANRLARYLHEVGVRPDDRVAICVQRDTGIVVALLAVLKCGGAYVPLDPAYPAERLTYMLEDSAPVAVIAQTATSTLLPMMSVPVINLDMPCWHSYEASNLSISGLSSAHLAYVIYTSGSTGRPKGVMIEHRNTVNLLAWAHRSFAPSVLAKTLFSTSLNFDLSVYECFVPLTCGGAIDVVDTLLALQAAPHDVTLINTVPSALKAVLESSGLSDSVHTVNVAGEPLKRRLVEDLFAKTHVRRVCNLYGPSETTTYSSWVAMERDDGFVAHIGKPVANTQFYMLDNYRQPVPIGVIGEMYIGGAGVARGYLNQDALTDERFLADPFSADPMARMYRSGDLGRWRADGTIEFLGRNDHQVKIRGFRIELGEIEARLSAHAQVDECVVVALEADGGDTRLVAYWVGTEMRDERGDVLVLRDWLAAVLPDYMIPAAYVHLEALPLTPNGKLDRKALPAPDGTAYAVQAYAPPQGEVEVLLAEIWR</sequence>
<dbReference type="EMBL" id="JAFFQI010000151">
    <property type="protein sequence ID" value="MCD0265020.1"/>
    <property type="molecule type" value="Genomic_DNA"/>
</dbReference>
<dbReference type="InterPro" id="IPR025110">
    <property type="entry name" value="AMP-bd_C"/>
</dbReference>
<feature type="domain" description="Carrier" evidence="4">
    <location>
        <begin position="1"/>
        <end position="69"/>
    </location>
</feature>
<dbReference type="PANTHER" id="PTHR45527:SF1">
    <property type="entry name" value="FATTY ACID SYNTHASE"/>
    <property type="match status" value="1"/>
</dbReference>
<dbReference type="NCBIfam" id="TIGR01733">
    <property type="entry name" value="AA-adenyl-dom"/>
    <property type="match status" value="1"/>
</dbReference>
<dbReference type="InterPro" id="IPR009081">
    <property type="entry name" value="PP-bd_ACP"/>
</dbReference>
<dbReference type="Gene3D" id="3.30.300.30">
    <property type="match status" value="1"/>
</dbReference>
<dbReference type="SUPFAM" id="SSF56801">
    <property type="entry name" value="Acetyl-CoA synthetase-like"/>
    <property type="match status" value="1"/>
</dbReference>
<dbReference type="InterPro" id="IPR010071">
    <property type="entry name" value="AA_adenyl_dom"/>
</dbReference>
<evidence type="ECO:0000259" key="4">
    <source>
        <dbReference type="PROSITE" id="PS50075"/>
    </source>
</evidence>
<proteinExistence type="predicted"/>
<organism evidence="5 6">
    <name type="scientific">Xanthomonas melonis</name>
    <dbReference type="NCBI Taxonomy" id="56456"/>
    <lineage>
        <taxon>Bacteria</taxon>
        <taxon>Pseudomonadati</taxon>
        <taxon>Pseudomonadota</taxon>
        <taxon>Gammaproteobacteria</taxon>
        <taxon>Lysobacterales</taxon>
        <taxon>Lysobacteraceae</taxon>
        <taxon>Xanthomonas</taxon>
    </lineage>
</organism>
<accession>A0ABS8NPN1</accession>
<dbReference type="PANTHER" id="PTHR45527">
    <property type="entry name" value="NONRIBOSOMAL PEPTIDE SYNTHETASE"/>
    <property type="match status" value="1"/>
</dbReference>
<dbReference type="InterPro" id="IPR020845">
    <property type="entry name" value="AMP-binding_CS"/>
</dbReference>